<dbReference type="eggNOG" id="COG0358">
    <property type="taxonomic scope" value="Bacteria"/>
</dbReference>
<dbReference type="PATRIC" id="fig|1121439.3.peg.2875"/>
<comment type="catalytic activity">
    <reaction evidence="12">
        <text>ssDNA + n NTP = ssDNA/pppN(pN)n-1 hybrid + (n-1) diphosphate.</text>
        <dbReference type="EC" id="2.7.7.101"/>
    </reaction>
</comment>
<reference evidence="16 17" key="1">
    <citation type="journal article" date="2013" name="Genome Announc.">
        <title>Draft genome sequences for three mercury-methylating, sulfate-reducing bacteria.</title>
        <authorList>
            <person name="Brown S.D."/>
            <person name="Hurt R.A.Jr."/>
            <person name="Gilmour C.C."/>
            <person name="Elias D.A."/>
        </authorList>
    </citation>
    <scope>NUCLEOTIDE SEQUENCE [LARGE SCALE GENOMIC DNA]</scope>
    <source>
        <strain evidence="16 17">DSM 16529</strain>
    </source>
</reference>
<dbReference type="AlphaFoldDB" id="S7UDR0"/>
<keyword evidence="1 12" id="KW-0240">DNA-directed RNA polymerase</keyword>
<evidence type="ECO:0000256" key="13">
    <source>
        <dbReference type="PIRNR" id="PIRNR002811"/>
    </source>
</evidence>
<evidence type="ECO:0000256" key="9">
    <source>
        <dbReference type="ARBA" id="ARBA00022842"/>
    </source>
</evidence>
<comment type="domain">
    <text evidence="12">Contains an N-terminal zinc-binding domain, a central core domain that contains the primase activity, and a C-terminal DnaB-binding domain.</text>
</comment>
<keyword evidence="7 12" id="KW-0863">Zinc-finger</keyword>
<accession>S7UDR0</accession>
<dbReference type="Pfam" id="PF08275">
    <property type="entry name" value="DNAG_N"/>
    <property type="match status" value="1"/>
</dbReference>
<dbReference type="NCBIfam" id="TIGR01391">
    <property type="entry name" value="dnaG"/>
    <property type="match status" value="1"/>
</dbReference>
<dbReference type="Gene3D" id="3.40.1360.10">
    <property type="match status" value="1"/>
</dbReference>
<dbReference type="RefSeq" id="WP_020888184.1">
    <property type="nucleotide sequence ID" value="NZ_ATHI01000032.1"/>
</dbReference>
<dbReference type="Gene3D" id="3.90.580.10">
    <property type="entry name" value="Zinc finger, CHC2-type domain"/>
    <property type="match status" value="1"/>
</dbReference>
<dbReference type="GO" id="GO:0003677">
    <property type="term" value="F:DNA binding"/>
    <property type="evidence" value="ECO:0007669"/>
    <property type="project" value="UniProtKB-KW"/>
</dbReference>
<dbReference type="SMART" id="SM00400">
    <property type="entry name" value="ZnF_CHCC"/>
    <property type="match status" value="1"/>
</dbReference>
<evidence type="ECO:0000313" key="17">
    <source>
        <dbReference type="Proteomes" id="UP000014975"/>
    </source>
</evidence>
<keyword evidence="3 12" id="KW-0808">Transferase</keyword>
<dbReference type="GO" id="GO:0008270">
    <property type="term" value="F:zinc ion binding"/>
    <property type="evidence" value="ECO:0007669"/>
    <property type="project" value="UniProtKB-UniRule"/>
</dbReference>
<dbReference type="Pfam" id="PF13155">
    <property type="entry name" value="Toprim_2"/>
    <property type="match status" value="1"/>
</dbReference>
<dbReference type="SUPFAM" id="SSF57783">
    <property type="entry name" value="Zinc beta-ribbon"/>
    <property type="match status" value="1"/>
</dbReference>
<dbReference type="CDD" id="cd03364">
    <property type="entry name" value="TOPRIM_DnaG_primases"/>
    <property type="match status" value="1"/>
</dbReference>
<evidence type="ECO:0000256" key="6">
    <source>
        <dbReference type="ARBA" id="ARBA00022723"/>
    </source>
</evidence>
<dbReference type="GO" id="GO:0005737">
    <property type="term" value="C:cytoplasm"/>
    <property type="evidence" value="ECO:0007669"/>
    <property type="project" value="TreeGrafter"/>
</dbReference>
<evidence type="ECO:0000256" key="11">
    <source>
        <dbReference type="ARBA" id="ARBA00023163"/>
    </source>
</evidence>
<dbReference type="HAMAP" id="MF_00974">
    <property type="entry name" value="DNA_primase_DnaG"/>
    <property type="match status" value="1"/>
</dbReference>
<keyword evidence="6 12" id="KW-0479">Metal-binding</keyword>
<evidence type="ECO:0000256" key="1">
    <source>
        <dbReference type="ARBA" id="ARBA00022478"/>
    </source>
</evidence>
<comment type="caution">
    <text evidence="16">The sequence shown here is derived from an EMBL/GenBank/DDBJ whole genome shotgun (WGS) entry which is preliminary data.</text>
</comment>
<dbReference type="PANTHER" id="PTHR30313">
    <property type="entry name" value="DNA PRIMASE"/>
    <property type="match status" value="1"/>
</dbReference>
<evidence type="ECO:0000256" key="8">
    <source>
        <dbReference type="ARBA" id="ARBA00022833"/>
    </source>
</evidence>
<evidence type="ECO:0000256" key="4">
    <source>
        <dbReference type="ARBA" id="ARBA00022695"/>
    </source>
</evidence>
<dbReference type="InterPro" id="IPR050219">
    <property type="entry name" value="DnaG_primase"/>
</dbReference>
<dbReference type="InterPro" id="IPR006295">
    <property type="entry name" value="DNA_primase_DnaG"/>
</dbReference>
<keyword evidence="4 12" id="KW-0548">Nucleotidyltransferase</keyword>
<keyword evidence="5 12" id="KW-0235">DNA replication</keyword>
<dbReference type="OrthoDB" id="9803773at2"/>
<evidence type="ECO:0000313" key="16">
    <source>
        <dbReference type="EMBL" id="EPR30348.1"/>
    </source>
</evidence>
<evidence type="ECO:0000256" key="14">
    <source>
        <dbReference type="PIRSR" id="PIRSR002811-1"/>
    </source>
</evidence>
<dbReference type="Gene3D" id="3.90.980.10">
    <property type="entry name" value="DNA primase, catalytic core, N-terminal domain"/>
    <property type="match status" value="1"/>
</dbReference>
<dbReference type="InterPro" id="IPR036977">
    <property type="entry name" value="DNA_primase_Znf_CHC2"/>
</dbReference>
<evidence type="ECO:0000256" key="5">
    <source>
        <dbReference type="ARBA" id="ARBA00022705"/>
    </source>
</evidence>
<dbReference type="SMART" id="SM00493">
    <property type="entry name" value="TOPRIM"/>
    <property type="match status" value="1"/>
</dbReference>
<dbReference type="STRING" id="1121439.dsat_1488"/>
<sequence>MGYDSGVIQELKSRLDLVEVVRRYVELRPAAGGRWMGPCPFHQETKGSFSVNQDLGFYYCFGCQATGDVIDFYGRINGLEFRDAVEALAAEAGVRLKALAPDPKADERRKLKNVCIEMHRVAQDYFRSTLNRASGRTVRDYLSRRSATPEVVERFGLGASLNEWEALKSHLSAKGFSEADGVAAGLYSKNDAGRVYDRFRGRLIFPIQDLAGKVIAFGGRVVDPKDTESAKYLNSSDSPIYKKGEHLYGLFQARPSMARSRRALLTEGYMDVLSLHQFGFADAVGVLGTALTPEQVRRLAGFCKRVDLVFDGDAPGRKAALKSAEMILGQGLACSVVLLPDGQDVDDLLKARGREGFAACLDEARDGLDFCLTEVRATGSAREVMEWARAFLSGLRERDWLAWYLPRVAEGLGLDEATLRRGFMTMVKGGGKAGAADAADAAGNASRSHGFGARHGGVGAESSAADRQLLAFVVLHPECWREFRDNEYDLVLESDWGRSFWEKIRDNGEGGYDTLLHLLDEDEKRFFGEKSGLPQHKGEAFAKAWEEMTRGLAAVICGRRRRHLQEALREAARRNDHEEVLRLTTALNDAMTDMCGRLNEQS</sequence>
<gene>
    <name evidence="12" type="primary">dnaG</name>
    <name evidence="16" type="ORF">dsat_1488</name>
</gene>
<dbReference type="SUPFAM" id="SSF56731">
    <property type="entry name" value="DNA primase core"/>
    <property type="match status" value="1"/>
</dbReference>
<keyword evidence="2 12" id="KW-0639">Primosome</keyword>
<dbReference type="InterPro" id="IPR002694">
    <property type="entry name" value="Znf_CHC2"/>
</dbReference>
<keyword evidence="10 12" id="KW-0238">DNA-binding</keyword>
<comment type="subunit">
    <text evidence="12">Monomer. Interacts with DnaB.</text>
</comment>
<evidence type="ECO:0000259" key="15">
    <source>
        <dbReference type="PROSITE" id="PS50880"/>
    </source>
</evidence>
<proteinExistence type="inferred from homology"/>
<dbReference type="PROSITE" id="PS50880">
    <property type="entry name" value="TOPRIM"/>
    <property type="match status" value="1"/>
</dbReference>
<keyword evidence="8 12" id="KW-0862">Zinc</keyword>
<feature type="domain" description="Toprim" evidence="15">
    <location>
        <begin position="261"/>
        <end position="342"/>
    </location>
</feature>
<dbReference type="EMBL" id="ATHI01000032">
    <property type="protein sequence ID" value="EPR30348.1"/>
    <property type="molecule type" value="Genomic_DNA"/>
</dbReference>
<dbReference type="GO" id="GO:0006269">
    <property type="term" value="P:DNA replication, synthesis of primer"/>
    <property type="evidence" value="ECO:0007669"/>
    <property type="project" value="UniProtKB-UniRule"/>
</dbReference>
<dbReference type="GO" id="GO:0000428">
    <property type="term" value="C:DNA-directed RNA polymerase complex"/>
    <property type="evidence" value="ECO:0007669"/>
    <property type="project" value="UniProtKB-KW"/>
</dbReference>
<dbReference type="GO" id="GO:1990077">
    <property type="term" value="C:primosome complex"/>
    <property type="evidence" value="ECO:0007669"/>
    <property type="project" value="UniProtKB-KW"/>
</dbReference>
<keyword evidence="11 12" id="KW-0804">Transcription</keyword>
<dbReference type="InterPro" id="IPR037068">
    <property type="entry name" value="DNA_primase_core_N_sf"/>
</dbReference>
<protein>
    <recommendedName>
        <fullName evidence="12 13">DNA primase</fullName>
        <ecNumber evidence="12">2.7.7.101</ecNumber>
    </recommendedName>
</protein>
<dbReference type="GO" id="GO:0003899">
    <property type="term" value="F:DNA-directed RNA polymerase activity"/>
    <property type="evidence" value="ECO:0007669"/>
    <property type="project" value="UniProtKB-UniRule"/>
</dbReference>
<evidence type="ECO:0000256" key="7">
    <source>
        <dbReference type="ARBA" id="ARBA00022771"/>
    </source>
</evidence>
<dbReference type="InterPro" id="IPR013264">
    <property type="entry name" value="DNAG_N"/>
</dbReference>
<feature type="zinc finger region" description="CHC2-type" evidence="12 14">
    <location>
        <begin position="39"/>
        <end position="63"/>
    </location>
</feature>
<comment type="similarity">
    <text evidence="12 13">Belongs to the DnaG primase family.</text>
</comment>
<evidence type="ECO:0000256" key="10">
    <source>
        <dbReference type="ARBA" id="ARBA00023125"/>
    </source>
</evidence>
<keyword evidence="17" id="KW-1185">Reference proteome</keyword>
<dbReference type="Pfam" id="PF01807">
    <property type="entry name" value="Zn_ribbon_DnaG"/>
    <property type="match status" value="1"/>
</dbReference>
<dbReference type="Proteomes" id="UP000014975">
    <property type="component" value="Unassembled WGS sequence"/>
</dbReference>
<dbReference type="InterPro" id="IPR030846">
    <property type="entry name" value="DnaG_bac"/>
</dbReference>
<evidence type="ECO:0000256" key="12">
    <source>
        <dbReference type="HAMAP-Rule" id="MF_00974"/>
    </source>
</evidence>
<keyword evidence="9" id="KW-0460">Magnesium</keyword>
<evidence type="ECO:0000256" key="2">
    <source>
        <dbReference type="ARBA" id="ARBA00022515"/>
    </source>
</evidence>
<comment type="cofactor">
    <cofactor evidence="12 13 14">
        <name>Zn(2+)</name>
        <dbReference type="ChEBI" id="CHEBI:29105"/>
    </cofactor>
    <text evidence="12 13 14">Binds 1 zinc ion per monomer.</text>
</comment>
<evidence type="ECO:0000256" key="3">
    <source>
        <dbReference type="ARBA" id="ARBA00022679"/>
    </source>
</evidence>
<dbReference type="PANTHER" id="PTHR30313:SF2">
    <property type="entry name" value="DNA PRIMASE"/>
    <property type="match status" value="1"/>
</dbReference>
<dbReference type="EC" id="2.7.7.101" evidence="12"/>
<dbReference type="InterPro" id="IPR034151">
    <property type="entry name" value="TOPRIM_DnaG_bac"/>
</dbReference>
<organism evidence="16 17">
    <name type="scientific">Alkalidesulfovibrio alkalitolerans DSM 16529</name>
    <dbReference type="NCBI Taxonomy" id="1121439"/>
    <lineage>
        <taxon>Bacteria</taxon>
        <taxon>Pseudomonadati</taxon>
        <taxon>Thermodesulfobacteriota</taxon>
        <taxon>Desulfovibrionia</taxon>
        <taxon>Desulfovibrionales</taxon>
        <taxon>Desulfovibrionaceae</taxon>
        <taxon>Alkalidesulfovibrio</taxon>
    </lineage>
</organism>
<dbReference type="PIRSF" id="PIRSF002811">
    <property type="entry name" value="DnaG"/>
    <property type="match status" value="1"/>
</dbReference>
<comment type="function">
    <text evidence="12 13">RNA polymerase that catalyzes the synthesis of short RNA molecules used as primers for DNA polymerase during DNA replication.</text>
</comment>
<name>S7UDR0_9BACT</name>
<dbReference type="InterPro" id="IPR006171">
    <property type="entry name" value="TOPRIM_dom"/>
</dbReference>